<feature type="domain" description="HTH DNA binding" evidence="3">
    <location>
        <begin position="315"/>
        <end position="368"/>
    </location>
</feature>
<dbReference type="Pfam" id="PF07756">
    <property type="entry name" value="DUF1612"/>
    <property type="match status" value="1"/>
</dbReference>
<evidence type="ECO:0000256" key="1">
    <source>
        <dbReference type="SAM" id="MobiDB-lite"/>
    </source>
</evidence>
<evidence type="ECO:0000313" key="5">
    <source>
        <dbReference type="Proteomes" id="UP001241472"/>
    </source>
</evidence>
<gene>
    <name evidence="4" type="ORF">J2T09_000355</name>
</gene>
<accession>A0ABT9PPJ3</accession>
<protein>
    <recommendedName>
        <fullName evidence="6">HTH DNA binding domain-containing protein</fullName>
    </recommendedName>
</protein>
<dbReference type="EMBL" id="JAUSRF010000001">
    <property type="protein sequence ID" value="MDP9835614.1"/>
    <property type="molecule type" value="Genomic_DNA"/>
</dbReference>
<dbReference type="InterPro" id="IPR048017">
    <property type="entry name" value="Y4cF-like"/>
</dbReference>
<evidence type="ECO:0000259" key="3">
    <source>
        <dbReference type="Pfam" id="PF11972"/>
    </source>
</evidence>
<dbReference type="InterPro" id="IPR011670">
    <property type="entry name" value="DUF1612"/>
</dbReference>
<reference evidence="4 5" key="1">
    <citation type="submission" date="2023-07" db="EMBL/GenBank/DDBJ databases">
        <title>Sorghum-associated microbial communities from plants grown in Nebraska, USA.</title>
        <authorList>
            <person name="Schachtman D."/>
        </authorList>
    </citation>
    <scope>NUCLEOTIDE SEQUENCE [LARGE SCALE GENOMIC DNA]</scope>
    <source>
        <strain evidence="4 5">DS1307</strain>
    </source>
</reference>
<dbReference type="InterPro" id="IPR021068">
    <property type="entry name" value="HTH_DNA-bd"/>
</dbReference>
<evidence type="ECO:0008006" key="6">
    <source>
        <dbReference type="Google" id="ProtNLM"/>
    </source>
</evidence>
<dbReference type="NCBIfam" id="NF040876">
    <property type="entry name" value="RHE_PE00001_fam"/>
    <property type="match status" value="1"/>
</dbReference>
<dbReference type="Pfam" id="PF11972">
    <property type="entry name" value="HTH_13"/>
    <property type="match status" value="1"/>
</dbReference>
<name>A0ABT9PPJ3_9HYPH</name>
<keyword evidence="5" id="KW-1185">Reference proteome</keyword>
<organism evidence="4 5">
    <name type="scientific">Neorhizobium huautlense</name>
    <dbReference type="NCBI Taxonomy" id="67774"/>
    <lineage>
        <taxon>Bacteria</taxon>
        <taxon>Pseudomonadati</taxon>
        <taxon>Pseudomonadota</taxon>
        <taxon>Alphaproteobacteria</taxon>
        <taxon>Hyphomicrobiales</taxon>
        <taxon>Rhizobiaceae</taxon>
        <taxon>Rhizobium/Agrobacterium group</taxon>
        <taxon>Neorhizobium</taxon>
    </lineage>
</organism>
<dbReference type="Proteomes" id="UP001241472">
    <property type="component" value="Unassembled WGS sequence"/>
</dbReference>
<evidence type="ECO:0000259" key="2">
    <source>
        <dbReference type="Pfam" id="PF07756"/>
    </source>
</evidence>
<evidence type="ECO:0000313" key="4">
    <source>
        <dbReference type="EMBL" id="MDP9835614.1"/>
    </source>
</evidence>
<sequence>MRFELGKLPFQDLMAPVAEATAAVTRLDERVLRSREGQGWLSRSHFSDACASLWVDGELVHLEDLVLHDADMGARRPTHELTIARDILRTRRRILSHPADWALSNDGLKRLRRGGDEPDGSLEIKSALPRPSVDLSDDEENEDAFSAELAAIDTVLARSEALLSEARHVVSGTPEGERDALIYEPDWDEDERLGEWRQVLRQSETLPPVLRAAILLDAWNLLQVLQHAPWLGRLLAAAVLRESGLTSAFLLPLSTGLKQVPRQERSHRDGNVRLVALLNAMRQAVELGLKEHDRLLLARRQMEHRLIGRRSSSKLPQLIELVLEKPFVSMAMIVETLSVTPQGALKIVGELNLRELTGRGRFRAWGIL</sequence>
<feature type="region of interest" description="Disordered" evidence="1">
    <location>
        <begin position="112"/>
        <end position="140"/>
    </location>
</feature>
<comment type="caution">
    <text evidence="4">The sequence shown here is derived from an EMBL/GenBank/DDBJ whole genome shotgun (WGS) entry which is preliminary data.</text>
</comment>
<dbReference type="RefSeq" id="WP_306830405.1">
    <property type="nucleotide sequence ID" value="NZ_JAUSRF010000001.1"/>
</dbReference>
<feature type="domain" description="DUF1612" evidence="2">
    <location>
        <begin position="181"/>
        <end position="306"/>
    </location>
</feature>
<proteinExistence type="predicted"/>